<accession>A0ABW3S2D2</accession>
<protein>
    <submittedName>
        <fullName evidence="2">Uncharacterized protein</fullName>
    </submittedName>
</protein>
<feature type="compositionally biased region" description="Basic and acidic residues" evidence="1">
    <location>
        <begin position="1"/>
        <end position="37"/>
    </location>
</feature>
<dbReference type="RefSeq" id="WP_379321057.1">
    <property type="nucleotide sequence ID" value="NZ_JBHTLM010000018.1"/>
</dbReference>
<reference evidence="3" key="1">
    <citation type="journal article" date="2019" name="Int. J. Syst. Evol. Microbiol.">
        <title>The Global Catalogue of Microorganisms (GCM) 10K type strain sequencing project: providing services to taxonomists for standard genome sequencing and annotation.</title>
        <authorList>
            <consortium name="The Broad Institute Genomics Platform"/>
            <consortium name="The Broad Institute Genome Sequencing Center for Infectious Disease"/>
            <person name="Wu L."/>
            <person name="Ma J."/>
        </authorList>
    </citation>
    <scope>NUCLEOTIDE SEQUENCE [LARGE SCALE GENOMIC DNA]</scope>
    <source>
        <strain evidence="3">CCUG 59189</strain>
    </source>
</reference>
<feature type="region of interest" description="Disordered" evidence="1">
    <location>
        <begin position="1"/>
        <end position="42"/>
    </location>
</feature>
<name>A0ABW3S2D2_9BACL</name>
<evidence type="ECO:0000256" key="1">
    <source>
        <dbReference type="SAM" id="MobiDB-lite"/>
    </source>
</evidence>
<dbReference type="Proteomes" id="UP001597262">
    <property type="component" value="Unassembled WGS sequence"/>
</dbReference>
<evidence type="ECO:0000313" key="2">
    <source>
        <dbReference type="EMBL" id="MFD1178620.1"/>
    </source>
</evidence>
<sequence length="59" mass="6883">MEHQNGQQLRDESKLRNKMDRQGDSMMEKEKMKKGVDIEPEADEWIAKPVGYTDTDSVK</sequence>
<comment type="caution">
    <text evidence="2">The sequence shown here is derived from an EMBL/GenBank/DDBJ whole genome shotgun (WGS) entry which is preliminary data.</text>
</comment>
<organism evidence="2 3">
    <name type="scientific">Paenibacillus puldeungensis</name>
    <dbReference type="NCBI Taxonomy" id="696536"/>
    <lineage>
        <taxon>Bacteria</taxon>
        <taxon>Bacillati</taxon>
        <taxon>Bacillota</taxon>
        <taxon>Bacilli</taxon>
        <taxon>Bacillales</taxon>
        <taxon>Paenibacillaceae</taxon>
        <taxon>Paenibacillus</taxon>
    </lineage>
</organism>
<proteinExistence type="predicted"/>
<keyword evidence="3" id="KW-1185">Reference proteome</keyword>
<dbReference type="EMBL" id="JBHTLM010000018">
    <property type="protein sequence ID" value="MFD1178620.1"/>
    <property type="molecule type" value="Genomic_DNA"/>
</dbReference>
<gene>
    <name evidence="2" type="ORF">ACFQ3W_20280</name>
</gene>
<evidence type="ECO:0000313" key="3">
    <source>
        <dbReference type="Proteomes" id="UP001597262"/>
    </source>
</evidence>